<feature type="transmembrane region" description="Helical" evidence="1">
    <location>
        <begin position="62"/>
        <end position="85"/>
    </location>
</feature>
<reference evidence="3" key="1">
    <citation type="journal article" date="2017" name="Med. Chem. Commun.">
        <title>Nonomuraea sp. ATCC 55076 harbours the largest actinomycete chromosome to date and the kistamicin biosynthetic gene cluster.</title>
        <authorList>
            <person name="Nazari B."/>
            <person name="Forneris C.C."/>
            <person name="Gibson M.I."/>
            <person name="Moon K."/>
            <person name="Schramma K.R."/>
            <person name="Seyedsayamdost M.R."/>
        </authorList>
    </citation>
    <scope>NUCLEOTIDE SEQUENCE [LARGE SCALE GENOMIC DNA]</scope>
    <source>
        <strain evidence="3">ATCC 55076</strain>
    </source>
</reference>
<keyword evidence="1" id="KW-0812">Transmembrane</keyword>
<evidence type="ECO:0000313" key="2">
    <source>
        <dbReference type="EMBL" id="AQZ65338.1"/>
    </source>
</evidence>
<gene>
    <name evidence="2" type="ORF">BKM31_31275</name>
</gene>
<sequence>MRFHALALVALAGGILLVSFGIGANPAVGSIAGTILAIGTLVVTAGYKIQKIPTIGRTVCRCMVILALITESGIGAFWIGSIWYARSRAIDLRSKIELRDHFGMRPDVDFATLDIDIPEERDGIELTFQATDRDPALGICAPFTKISATPASNGSSATEIEVQPDEAMWLGLAPGSKKLQLRITVRNTKDDANCRVNLSVRRAILMDK</sequence>
<dbReference type="AlphaFoldDB" id="A0A1V0A578"/>
<keyword evidence="1" id="KW-1133">Transmembrane helix</keyword>
<keyword evidence="1" id="KW-0472">Membrane</keyword>
<dbReference type="EMBL" id="CP017717">
    <property type="protein sequence ID" value="AQZ65338.1"/>
    <property type="molecule type" value="Genomic_DNA"/>
</dbReference>
<proteinExistence type="predicted"/>
<evidence type="ECO:0000313" key="3">
    <source>
        <dbReference type="Proteomes" id="UP000190797"/>
    </source>
</evidence>
<name>A0A1V0A578_9ACTN</name>
<organism evidence="2 3">
    <name type="scientific">[Actinomadura] parvosata subsp. kistnae</name>
    <dbReference type="NCBI Taxonomy" id="1909395"/>
    <lineage>
        <taxon>Bacteria</taxon>
        <taxon>Bacillati</taxon>
        <taxon>Actinomycetota</taxon>
        <taxon>Actinomycetes</taxon>
        <taxon>Streptosporangiales</taxon>
        <taxon>Streptosporangiaceae</taxon>
        <taxon>Nonomuraea</taxon>
    </lineage>
</organism>
<dbReference type="Proteomes" id="UP000190797">
    <property type="component" value="Chromosome"/>
</dbReference>
<evidence type="ECO:0000256" key="1">
    <source>
        <dbReference type="SAM" id="Phobius"/>
    </source>
</evidence>
<accession>A0A1V0A578</accession>
<keyword evidence="3" id="KW-1185">Reference proteome</keyword>
<feature type="transmembrane region" description="Helical" evidence="1">
    <location>
        <begin position="31"/>
        <end position="50"/>
    </location>
</feature>
<protein>
    <submittedName>
        <fullName evidence="2">Uncharacterized protein</fullName>
    </submittedName>
</protein>
<dbReference type="KEGG" id="noa:BKM31_31275"/>